<name>A0A2W1LN78_9BACL</name>
<dbReference type="EMBL" id="QKRB01000043">
    <property type="protein sequence ID" value="PZD95914.1"/>
    <property type="molecule type" value="Genomic_DNA"/>
</dbReference>
<accession>A0A2W1LN78</accession>
<comment type="subcellular location">
    <subcellularLocation>
        <location evidence="1">Membrane</location>
        <topology evidence="1">Multi-pass membrane protein</topology>
    </subcellularLocation>
</comment>
<evidence type="ECO:0000313" key="6">
    <source>
        <dbReference type="EMBL" id="PZD95914.1"/>
    </source>
</evidence>
<dbReference type="OrthoDB" id="88184at2"/>
<organism evidence="6 7">
    <name type="scientific">Paenibacillus sambharensis</name>
    <dbReference type="NCBI Taxonomy" id="1803190"/>
    <lineage>
        <taxon>Bacteria</taxon>
        <taxon>Bacillati</taxon>
        <taxon>Bacillota</taxon>
        <taxon>Bacilli</taxon>
        <taxon>Bacillales</taxon>
        <taxon>Paenibacillaceae</taxon>
        <taxon>Paenibacillus</taxon>
    </lineage>
</organism>
<dbReference type="AlphaFoldDB" id="A0A2W1LN78"/>
<proteinExistence type="inferred from homology"/>
<comment type="similarity">
    <text evidence="5">Belongs to the bacteriophage holin family. Cp-1 holin subfamily.</text>
</comment>
<evidence type="ECO:0000256" key="5">
    <source>
        <dbReference type="ARBA" id="ARBA00023600"/>
    </source>
</evidence>
<keyword evidence="4" id="KW-0472">Membrane</keyword>
<dbReference type="RefSeq" id="WP_111146659.1">
    <property type="nucleotide sequence ID" value="NZ_QKRB01000043.1"/>
</dbReference>
<keyword evidence="2" id="KW-0812">Transmembrane</keyword>
<dbReference type="NCBIfam" id="TIGR01593">
    <property type="entry name" value="holin_tox_secr"/>
    <property type="match status" value="1"/>
</dbReference>
<evidence type="ECO:0000256" key="1">
    <source>
        <dbReference type="ARBA" id="ARBA00004141"/>
    </source>
</evidence>
<keyword evidence="3" id="KW-1133">Transmembrane helix</keyword>
<evidence type="ECO:0000256" key="2">
    <source>
        <dbReference type="ARBA" id="ARBA00022692"/>
    </source>
</evidence>
<reference evidence="6 7" key="1">
    <citation type="submission" date="2018-06" db="EMBL/GenBank/DDBJ databases">
        <title>Paenibacillus imtechensis sp. nov.</title>
        <authorList>
            <person name="Pinnaka A.K."/>
            <person name="Singh H."/>
            <person name="Kaur M."/>
        </authorList>
    </citation>
    <scope>NUCLEOTIDE SEQUENCE [LARGE SCALE GENOMIC DNA]</scope>
    <source>
        <strain evidence="6 7">SMB1</strain>
    </source>
</reference>
<dbReference type="InterPro" id="IPR006480">
    <property type="entry name" value="Phage_holin_4_1"/>
</dbReference>
<evidence type="ECO:0000313" key="7">
    <source>
        <dbReference type="Proteomes" id="UP000249522"/>
    </source>
</evidence>
<dbReference type="Proteomes" id="UP000249522">
    <property type="component" value="Unassembled WGS sequence"/>
</dbReference>
<sequence>MNMQNLLGAAAAAAGSLITFMFGGWSESLTVLTLAMAIDYITGVLAAVKEDKGLNSSVGYWGLTRKGVVLLVIMLAHRVDILLGTGNATMGGAIYFYLTNELISVTENYGRLGLPLPDRIRHIIEVLKGRDGGK</sequence>
<evidence type="ECO:0000256" key="3">
    <source>
        <dbReference type="ARBA" id="ARBA00022989"/>
    </source>
</evidence>
<comment type="caution">
    <text evidence="6">The sequence shown here is derived from an EMBL/GenBank/DDBJ whole genome shotgun (WGS) entry which is preliminary data.</text>
</comment>
<keyword evidence="7" id="KW-1185">Reference proteome</keyword>
<dbReference type="GO" id="GO:0016020">
    <property type="term" value="C:membrane"/>
    <property type="evidence" value="ECO:0007669"/>
    <property type="project" value="UniProtKB-SubCell"/>
</dbReference>
<gene>
    <name evidence="6" type="ORF">DNH61_10765</name>
</gene>
<evidence type="ECO:0000256" key="4">
    <source>
        <dbReference type="ARBA" id="ARBA00023136"/>
    </source>
</evidence>
<dbReference type="Pfam" id="PF05105">
    <property type="entry name" value="Phage_holin_4_1"/>
    <property type="match status" value="1"/>
</dbReference>
<protein>
    <submittedName>
        <fullName evidence="6">Holin</fullName>
    </submittedName>
</protein>